<evidence type="ECO:0000313" key="2">
    <source>
        <dbReference type="Proteomes" id="UP001188597"/>
    </source>
</evidence>
<dbReference type="Proteomes" id="UP001188597">
    <property type="component" value="Unassembled WGS sequence"/>
</dbReference>
<sequence>MKLAEEIRCSLRAVSTMLVILLPVLTRTQERQSYLIVPSVGIQAARGIISSLRVSIAVRVRVACQNRFASNVTAPLVQRDKVQRKEENWQTKVCKRIAMEQNFPNDEIIELYLNKNKGNHSGNNDWT</sequence>
<accession>A0AA89ADE4</accession>
<dbReference type="AlphaFoldDB" id="A0AA89ADE4"/>
<protein>
    <submittedName>
        <fullName evidence="1">Uncharacterized protein</fullName>
    </submittedName>
</protein>
<name>A0AA89ADE4_9ASTE</name>
<dbReference type="EMBL" id="JAVXUP010003490">
    <property type="protein sequence ID" value="KAK2998815.1"/>
    <property type="molecule type" value="Genomic_DNA"/>
</dbReference>
<reference evidence="1" key="1">
    <citation type="submission" date="2022-12" db="EMBL/GenBank/DDBJ databases">
        <title>Draft genome assemblies for two species of Escallonia (Escalloniales).</title>
        <authorList>
            <person name="Chanderbali A."/>
            <person name="Dervinis C."/>
            <person name="Anghel I."/>
            <person name="Soltis D."/>
            <person name="Soltis P."/>
            <person name="Zapata F."/>
        </authorList>
    </citation>
    <scope>NUCLEOTIDE SEQUENCE</scope>
    <source>
        <strain evidence="1">UCBG64.0493</strain>
        <tissue evidence="1">Leaf</tissue>
    </source>
</reference>
<comment type="caution">
    <text evidence="1">The sequence shown here is derived from an EMBL/GenBank/DDBJ whole genome shotgun (WGS) entry which is preliminary data.</text>
</comment>
<evidence type="ECO:0000313" key="1">
    <source>
        <dbReference type="EMBL" id="KAK2998815.1"/>
    </source>
</evidence>
<proteinExistence type="predicted"/>
<organism evidence="1 2">
    <name type="scientific">Escallonia herrerae</name>
    <dbReference type="NCBI Taxonomy" id="1293975"/>
    <lineage>
        <taxon>Eukaryota</taxon>
        <taxon>Viridiplantae</taxon>
        <taxon>Streptophyta</taxon>
        <taxon>Embryophyta</taxon>
        <taxon>Tracheophyta</taxon>
        <taxon>Spermatophyta</taxon>
        <taxon>Magnoliopsida</taxon>
        <taxon>eudicotyledons</taxon>
        <taxon>Gunneridae</taxon>
        <taxon>Pentapetalae</taxon>
        <taxon>asterids</taxon>
        <taxon>campanulids</taxon>
        <taxon>Escalloniales</taxon>
        <taxon>Escalloniaceae</taxon>
        <taxon>Escallonia</taxon>
    </lineage>
</organism>
<gene>
    <name evidence="1" type="ORF">RJ639_022707</name>
</gene>
<keyword evidence="2" id="KW-1185">Reference proteome</keyword>